<gene>
    <name evidence="1" type="ORF">PSNMU_V1.4_AUG-EV-PASAV3_0103260</name>
</gene>
<name>A0A448ZML1_9STRA</name>
<protein>
    <submittedName>
        <fullName evidence="1">Uncharacterized protein</fullName>
    </submittedName>
</protein>
<proteinExistence type="predicted"/>
<dbReference type="AlphaFoldDB" id="A0A448ZML1"/>
<keyword evidence="2" id="KW-1185">Reference proteome</keyword>
<dbReference type="Proteomes" id="UP000291116">
    <property type="component" value="Unassembled WGS sequence"/>
</dbReference>
<reference evidence="1 2" key="1">
    <citation type="submission" date="2019-01" db="EMBL/GenBank/DDBJ databases">
        <authorList>
            <person name="Ferrante I. M."/>
        </authorList>
    </citation>
    <scope>NUCLEOTIDE SEQUENCE [LARGE SCALE GENOMIC DNA]</scope>
    <source>
        <strain evidence="1 2">B856</strain>
    </source>
</reference>
<organism evidence="1 2">
    <name type="scientific">Pseudo-nitzschia multistriata</name>
    <dbReference type="NCBI Taxonomy" id="183589"/>
    <lineage>
        <taxon>Eukaryota</taxon>
        <taxon>Sar</taxon>
        <taxon>Stramenopiles</taxon>
        <taxon>Ochrophyta</taxon>
        <taxon>Bacillariophyta</taxon>
        <taxon>Bacillariophyceae</taxon>
        <taxon>Bacillariophycidae</taxon>
        <taxon>Bacillariales</taxon>
        <taxon>Bacillariaceae</taxon>
        <taxon>Pseudo-nitzschia</taxon>
    </lineage>
</organism>
<evidence type="ECO:0000313" key="1">
    <source>
        <dbReference type="EMBL" id="VEU43276.1"/>
    </source>
</evidence>
<accession>A0A448ZML1</accession>
<sequence length="175" mass="20180">MFCFVEFISMPFAHVLEFAWKATEIEATIRIFTVLITHILDACILQVSLINGRYLQTYILIHRKDAFGSFCTRLRFMSNINNIIHARSRRPNRLRFPNFFFVSLGVNGRRFAAIDSTNACAPPHSSRRFCIVRHFPVSGRAISMESVRNVPSCADLNSHTKMYGGEEKKRYPTSR</sequence>
<dbReference type="EMBL" id="CAACVS010000531">
    <property type="protein sequence ID" value="VEU43276.1"/>
    <property type="molecule type" value="Genomic_DNA"/>
</dbReference>
<evidence type="ECO:0000313" key="2">
    <source>
        <dbReference type="Proteomes" id="UP000291116"/>
    </source>
</evidence>